<feature type="compositionally biased region" description="Basic residues" evidence="1">
    <location>
        <begin position="964"/>
        <end position="977"/>
    </location>
</feature>
<evidence type="ECO:0000256" key="1">
    <source>
        <dbReference type="SAM" id="MobiDB-lite"/>
    </source>
</evidence>
<reference evidence="2 3" key="1">
    <citation type="journal article" date="2024" name="IMA Fungus">
        <title>IMA Genome - F19 : A genome assembly and annotation guide to empower mycologists, including annotated draft genome sequences of Ceratocystis pirilliformis, Diaporthe australafricana, Fusarium ophioides, Paecilomyces lecythidis, and Sporothrix stenoceras.</title>
        <authorList>
            <person name="Aylward J."/>
            <person name="Wilson A.M."/>
            <person name="Visagie C.M."/>
            <person name="Spraker J."/>
            <person name="Barnes I."/>
            <person name="Buitendag C."/>
            <person name="Ceriani C."/>
            <person name="Del Mar Angel L."/>
            <person name="du Plessis D."/>
            <person name="Fuchs T."/>
            <person name="Gasser K."/>
            <person name="Kramer D."/>
            <person name="Li W."/>
            <person name="Munsamy K."/>
            <person name="Piso A."/>
            <person name="Price J.L."/>
            <person name="Sonnekus B."/>
            <person name="Thomas C."/>
            <person name="van der Nest A."/>
            <person name="van Dijk A."/>
            <person name="van Heerden A."/>
            <person name="van Vuuren N."/>
            <person name="Yilmaz N."/>
            <person name="Duong T.A."/>
            <person name="van der Merwe N.A."/>
            <person name="Wingfield M.J."/>
            <person name="Wingfield B.D."/>
        </authorList>
    </citation>
    <scope>NUCLEOTIDE SEQUENCE [LARGE SCALE GENOMIC DNA]</scope>
    <source>
        <strain evidence="2 3">CMW 18167</strain>
    </source>
</reference>
<feature type="compositionally biased region" description="Low complexity" evidence="1">
    <location>
        <begin position="117"/>
        <end position="135"/>
    </location>
</feature>
<feature type="compositionally biased region" description="Polar residues" evidence="1">
    <location>
        <begin position="847"/>
        <end position="861"/>
    </location>
</feature>
<accession>A0ABR3Y5Q2</accession>
<feature type="compositionally biased region" description="Polar residues" evidence="1">
    <location>
        <begin position="588"/>
        <end position="598"/>
    </location>
</feature>
<feature type="compositionally biased region" description="Basic and acidic residues" evidence="1">
    <location>
        <begin position="275"/>
        <end position="285"/>
    </location>
</feature>
<dbReference type="Pfam" id="PF09462">
    <property type="entry name" value="Mus7"/>
    <property type="match status" value="1"/>
</dbReference>
<feature type="compositionally biased region" description="Low complexity" evidence="1">
    <location>
        <begin position="221"/>
        <end position="244"/>
    </location>
</feature>
<organism evidence="2 3">
    <name type="scientific">Paecilomyces lecythidis</name>
    <dbReference type="NCBI Taxonomy" id="3004212"/>
    <lineage>
        <taxon>Eukaryota</taxon>
        <taxon>Fungi</taxon>
        <taxon>Dikarya</taxon>
        <taxon>Ascomycota</taxon>
        <taxon>Pezizomycotina</taxon>
        <taxon>Eurotiomycetes</taxon>
        <taxon>Eurotiomycetidae</taxon>
        <taxon>Eurotiales</taxon>
        <taxon>Thermoascaceae</taxon>
        <taxon>Paecilomyces</taxon>
    </lineage>
</organism>
<keyword evidence="3" id="KW-1185">Reference proteome</keyword>
<feature type="compositionally biased region" description="Basic and acidic residues" evidence="1">
    <location>
        <begin position="546"/>
        <end position="573"/>
    </location>
</feature>
<feature type="compositionally biased region" description="Basic residues" evidence="1">
    <location>
        <begin position="697"/>
        <end position="712"/>
    </location>
</feature>
<evidence type="ECO:0008006" key="4">
    <source>
        <dbReference type="Google" id="ProtNLM"/>
    </source>
</evidence>
<feature type="compositionally biased region" description="Basic and acidic residues" evidence="1">
    <location>
        <begin position="607"/>
        <end position="620"/>
    </location>
</feature>
<feature type="compositionally biased region" description="Polar residues" evidence="1">
    <location>
        <begin position="650"/>
        <end position="663"/>
    </location>
</feature>
<proteinExistence type="predicted"/>
<feature type="compositionally biased region" description="Acidic residues" evidence="1">
    <location>
        <begin position="628"/>
        <end position="640"/>
    </location>
</feature>
<feature type="compositionally biased region" description="Basic and acidic residues" evidence="1">
    <location>
        <begin position="484"/>
        <end position="516"/>
    </location>
</feature>
<dbReference type="InterPro" id="IPR019021">
    <property type="entry name" value="Mms22"/>
</dbReference>
<feature type="region of interest" description="Disordered" evidence="1">
    <location>
        <begin position="787"/>
        <end position="864"/>
    </location>
</feature>
<feature type="compositionally biased region" description="Basic and acidic residues" evidence="1">
    <location>
        <begin position="23"/>
        <end position="32"/>
    </location>
</feature>
<feature type="compositionally biased region" description="Polar residues" evidence="1">
    <location>
        <begin position="383"/>
        <end position="392"/>
    </location>
</feature>
<feature type="compositionally biased region" description="Basic and acidic residues" evidence="1">
    <location>
        <begin position="47"/>
        <end position="64"/>
    </location>
</feature>
<gene>
    <name evidence="2" type="ORF">Plec18167_002629</name>
</gene>
<feature type="compositionally biased region" description="Polar residues" evidence="1">
    <location>
        <begin position="829"/>
        <end position="838"/>
    </location>
</feature>
<sequence length="2272" mass="256314">MKSWREQGFVPDSDDEDDFESQGSKKQEKEGPFGDTEQDVTATFTNNEHKNTDTQDNNDDRGRDIVQNGEDLQASMELDSSSDDGEETLLAVDTRARSVTADESEQLPESMDVDFVDGSQQLGDDSDQQKQQLQLPRSSIHDDGQSTQDEDEIATDIGTTKPSADVGLQNASTTRPFAARPADRSFDAFDIPSSPDELQMESQRPVTLPPAASHNDGGMRSALASDNDDLSPLSSPPSSLASLDFNFAQDGDGREPEQPANRPEDLLPPLDIPEEIMRELSEPARRSLRQRNPIQLHPYLLEDAKYQNLMKARGVKPVRLPNVGQQQRNETDESQGQDSLEIPEPPSSSDPAAEFNIPSSSPVDPYERLPARSHSHTPRPVNHATSPLPTSVSHKKYTHSVKRRKISHGGRKALSTVQVVITNGSSQGDQDDHSIFDHPPSPPRSGSLSSTQTVKATSGFRFPPGFTPPALDTPVTESRSNVRNADEESPLERRVSDDGDERAEPEVLSDSERTSAEEEEPEDESTEVRRLQKRIKGVLPASWLRLDLKKQEEQQMRSKERQRKHDLSRKLENAKGVARKIIKPRNDAATSSRPSLPSFSDEDTESDDNRPVEADPRKALADLVGFDDPFDDVQNDDDIPEDNRIDYMWPSTSSRQHSSTGRTYSKRDKPKKHTERHEARKKLPLQRQMRITDSMSKPRREKGTRRASRKPPKLGILDAPDVVQRPRPAQPQFLRIAARQARSRRDQGRRSPTRKVFRLGTREDTEDANNSLRDWRKGEIRQTKLPKTVNKQQHRQPLIDLSLNKNDHSERTRSTLPISDSEILDTSEEPFNTGNGLSETEFDERVSSTAATREPVSTKQSAVERHRDKWIVPRKFAISSLKRQDPRPAEFESADAGQTTVTPLLFQQSLSALNRTYRHAHMPRKLKPSLTLDRFLSTSNSSPASLNSASQRAAQTAVNEPSRSRPHVRPQARKRQPKRLDTHTTEHQQTPILTLNDFDNVSIVSEGQPKQSTPTSKGLGTLKPAYSVDFNVVPLQPGTYFHDSTFIGSGKFSRSLNVQARNLDKDAGRHLIHIDERNYQWGAWNDTVSSEFGLLFETITNEMDNDNTTDNDRGRTASCKVEELYRSVIEYATEKLWFLDPVDRAAFVDRCIDLISKLNDQIATFVPTSPGSRRSCLWASSYNAVFAHQVLQIASHDLVSASTTDRALALMKGVLKQTTQLIFSQQGLAEILSFSEENKAHERRETGIRDEYPVISAYVLLHHIIDNKHFPKDNFEVSVVTGYLSPYVTHNGRMKDVSSLEWVWRSIFATLPLDEVDQFGIYQVGSRFRQAKANWPLVRSLILEVLDKYDVESEKQPVCLNNYCRVLFQRCFHLINSWGWRDCKPILDTLFDFFAKNTLHNLKNEESFGSPSFLDELEIGPSLEVLPGDPCFHIFLKIVGSGLRFMSRIHEKKRIRNFAWRLLPNHGRVYPKDKPLHHEDLDALRNHHDLLCTLFWAVPDGCRPRLETIRNLVDPANSHRETCSISLRSWARLVRFKLSTDEDVSALDQFAEWHGYFATELVKQHALARSEVEAQGVAADTRFSKQLVESTISQNQKQIESLLSTALSGMNSALGIAPSLEHARVLISKLPLQRLLGLFNPKQSRVNKTVSETLEILISYAQKDESIASQPETASANEDSQEYGDWTGIEEMCVDSSDSPDLAVEHVDIVLHPAVSRLVSNCFGEDYCPEDAILLKVIDCWTAISHMLVRHRLRHWDSYVSPYGGDSWTALRSTMQTRKFTSYFLAKCIERDSEFFAECKHQILSMWISSLVERSSMLKFQHYLTEVLLNQAPNNPLFDNLPFSRAQSSDRYRITLEEFTERRLSLVSSLLSNMREHLQVLEDVGDRELSTTRGHYRDLIENLMASMKANYQELGSNAEATQSAYVTFVHSVVSFLQQHAPGICAVDKFFTEPTSFPLPATDPTYIVARLKSYGLRLSTGKVAKPLVVFIQSVSERAALDSQQAYLVDQLYASMGDVYEGGNPNRPTLRAFLLRSVFPAYIESAFSDVCGWILACPILQAVSRTFTDMLLYMDTTDVACVSSVTEIFCTIFESSYRAMHLLVDHAGMIEEPTVLVTAASFFEMITSALPVIDYLDRNTASGEVLMGQLQVFRQIALFAATSLLDPGMAVDPDSLDDRLNVFSARHSRSTTIPRLFHEARAFATRELQTALRMNWTSHEGKYFTRRGQQLKEVQIDALRGPDSAETAKAKFITSVEVLFGTMQCLHLFPDEDI</sequence>
<feature type="compositionally biased region" description="Basic residues" evidence="1">
    <location>
        <begin position="668"/>
        <end position="684"/>
    </location>
</feature>
<feature type="compositionally biased region" description="Basic and acidic residues" evidence="1">
    <location>
        <begin position="251"/>
        <end position="265"/>
    </location>
</feature>
<feature type="region of interest" description="Disordered" evidence="1">
    <location>
        <begin position="937"/>
        <end position="992"/>
    </location>
</feature>
<name>A0ABR3Y5Q2_9EURO</name>
<dbReference type="Proteomes" id="UP001583193">
    <property type="component" value="Unassembled WGS sequence"/>
</dbReference>
<feature type="compositionally biased region" description="Polar residues" evidence="1">
    <location>
        <begin position="415"/>
        <end position="428"/>
    </location>
</feature>
<feature type="compositionally biased region" description="Polar residues" evidence="1">
    <location>
        <begin position="951"/>
        <end position="961"/>
    </location>
</feature>
<feature type="region of interest" description="Disordered" evidence="1">
    <location>
        <begin position="317"/>
        <end position="771"/>
    </location>
</feature>
<protein>
    <recommendedName>
        <fullName evidence="4">Methyl methanesulfonate-sensitivity protein 22</fullName>
    </recommendedName>
</protein>
<evidence type="ECO:0000313" key="2">
    <source>
        <dbReference type="EMBL" id="KAL1883622.1"/>
    </source>
</evidence>
<dbReference type="PANTHER" id="PTHR28122:SF1">
    <property type="entry name" value="E3 UBIQUITIN-PROTEIN LIGASE SUBSTRATE RECEPTOR MMS22"/>
    <property type="match status" value="1"/>
</dbReference>
<evidence type="ECO:0000313" key="3">
    <source>
        <dbReference type="Proteomes" id="UP001583193"/>
    </source>
</evidence>
<dbReference type="PANTHER" id="PTHR28122">
    <property type="entry name" value="E3 UBIQUITIN-PROTEIN LIGASE SUBSTRATE RECEPTOR MMS22"/>
    <property type="match status" value="1"/>
</dbReference>
<feature type="compositionally biased region" description="Basic residues" evidence="1">
    <location>
        <begin position="393"/>
        <end position="411"/>
    </location>
</feature>
<feature type="compositionally biased region" description="Low complexity" evidence="1">
    <location>
        <begin position="937"/>
        <end position="950"/>
    </location>
</feature>
<feature type="compositionally biased region" description="Acidic residues" evidence="1">
    <location>
        <begin position="102"/>
        <end position="115"/>
    </location>
</feature>
<comment type="caution">
    <text evidence="2">The sequence shown here is derived from an EMBL/GenBank/DDBJ whole genome shotgun (WGS) entry which is preliminary data.</text>
</comment>
<dbReference type="EMBL" id="JAVDPF010000005">
    <property type="protein sequence ID" value="KAL1883622.1"/>
    <property type="molecule type" value="Genomic_DNA"/>
</dbReference>
<feature type="region of interest" description="Disordered" evidence="1">
    <location>
        <begin position="1"/>
        <end position="299"/>
    </location>
</feature>